<dbReference type="Pfam" id="PF04564">
    <property type="entry name" value="U-box"/>
    <property type="match status" value="1"/>
</dbReference>
<dbReference type="GO" id="GO:0004842">
    <property type="term" value="F:ubiquitin-protein transferase activity"/>
    <property type="evidence" value="ECO:0007669"/>
    <property type="project" value="InterPro"/>
</dbReference>
<sequence>MTVMHAMRPPRHRSAATSTAEVEGFLLSSLNLKIKAEPSFFCPLTGCLLLSPVRLVNSGSTFEARSLDEYFKRAGKRRCPMTGRRLDEDWVVIEPDDDLRARIHAWAKKKHINLDALEVAAYKLRDPNRMLRTLSDPEILSAAFPAGTSVPLSRGYLPLPKKSAKITTSHMPHTEAAGPQEDKRLPQPCLVSAKAPLERQRSVSAPRCIRCAA</sequence>
<comment type="caution">
    <text evidence="3">The sequence shown here is derived from an EMBL/GenBank/DDBJ whole genome shotgun (WGS) entry which is preliminary data.</text>
</comment>
<accession>A0AAV1I8M6</accession>
<name>A0AAV1I8M6_9CHLO</name>
<evidence type="ECO:0000313" key="4">
    <source>
        <dbReference type="Proteomes" id="UP001314263"/>
    </source>
</evidence>
<dbReference type="PROSITE" id="PS51698">
    <property type="entry name" value="U_BOX"/>
    <property type="match status" value="1"/>
</dbReference>
<dbReference type="EMBL" id="CAUYUE010000008">
    <property type="protein sequence ID" value="CAK0783067.1"/>
    <property type="molecule type" value="Genomic_DNA"/>
</dbReference>
<keyword evidence="4" id="KW-1185">Reference proteome</keyword>
<dbReference type="SUPFAM" id="SSF57850">
    <property type="entry name" value="RING/U-box"/>
    <property type="match status" value="1"/>
</dbReference>
<dbReference type="Gene3D" id="3.30.40.10">
    <property type="entry name" value="Zinc/RING finger domain, C3HC4 (zinc finger)"/>
    <property type="match status" value="1"/>
</dbReference>
<evidence type="ECO:0000313" key="3">
    <source>
        <dbReference type="EMBL" id="CAK0783067.1"/>
    </source>
</evidence>
<gene>
    <name evidence="3" type="ORF">CVIRNUC_006262</name>
</gene>
<protein>
    <recommendedName>
        <fullName evidence="2">U-box domain-containing protein</fullName>
    </recommendedName>
</protein>
<feature type="domain" description="U-box" evidence="2">
    <location>
        <begin position="35"/>
        <end position="113"/>
    </location>
</feature>
<dbReference type="InterPro" id="IPR003613">
    <property type="entry name" value="Ubox_domain"/>
</dbReference>
<proteinExistence type="predicted"/>
<dbReference type="InterPro" id="IPR013083">
    <property type="entry name" value="Znf_RING/FYVE/PHD"/>
</dbReference>
<feature type="region of interest" description="Disordered" evidence="1">
    <location>
        <begin position="164"/>
        <end position="184"/>
    </location>
</feature>
<reference evidence="3 4" key="1">
    <citation type="submission" date="2023-10" db="EMBL/GenBank/DDBJ databases">
        <authorList>
            <person name="Maclean D."/>
            <person name="Macfadyen A."/>
        </authorList>
    </citation>
    <scope>NUCLEOTIDE SEQUENCE [LARGE SCALE GENOMIC DNA]</scope>
</reference>
<dbReference type="Proteomes" id="UP001314263">
    <property type="component" value="Unassembled WGS sequence"/>
</dbReference>
<evidence type="ECO:0000256" key="1">
    <source>
        <dbReference type="SAM" id="MobiDB-lite"/>
    </source>
</evidence>
<dbReference type="GO" id="GO:0016567">
    <property type="term" value="P:protein ubiquitination"/>
    <property type="evidence" value="ECO:0007669"/>
    <property type="project" value="InterPro"/>
</dbReference>
<dbReference type="SMART" id="SM00504">
    <property type="entry name" value="Ubox"/>
    <property type="match status" value="1"/>
</dbReference>
<organism evidence="3 4">
    <name type="scientific">Coccomyxa viridis</name>
    <dbReference type="NCBI Taxonomy" id="1274662"/>
    <lineage>
        <taxon>Eukaryota</taxon>
        <taxon>Viridiplantae</taxon>
        <taxon>Chlorophyta</taxon>
        <taxon>core chlorophytes</taxon>
        <taxon>Trebouxiophyceae</taxon>
        <taxon>Trebouxiophyceae incertae sedis</taxon>
        <taxon>Coccomyxaceae</taxon>
        <taxon>Coccomyxa</taxon>
    </lineage>
</organism>
<evidence type="ECO:0000259" key="2">
    <source>
        <dbReference type="PROSITE" id="PS51698"/>
    </source>
</evidence>
<dbReference type="AlphaFoldDB" id="A0AAV1I8M6"/>